<reference evidence="15" key="1">
    <citation type="submission" date="2019-08" db="EMBL/GenBank/DDBJ databases">
        <title>The improved chromosome-level genome for the pearl oyster Pinctada fucata martensii using PacBio sequencing and Hi-C.</title>
        <authorList>
            <person name="Zheng Z."/>
        </authorList>
    </citation>
    <scope>NUCLEOTIDE SEQUENCE</scope>
    <source>
        <strain evidence="15">ZZ-2019</strain>
        <tissue evidence="15">Adductor muscle</tissue>
    </source>
</reference>
<comment type="catalytic activity">
    <reaction evidence="8">
        <text>1-O-hexadecyl-sn-glycero-3-phosphocholine + H2O = 1-O-hexadecyl-sn-glycero-3-phosphate + choline + H(+)</text>
        <dbReference type="Rhea" id="RHEA:41143"/>
        <dbReference type="ChEBI" id="CHEBI:15354"/>
        <dbReference type="ChEBI" id="CHEBI:15377"/>
        <dbReference type="ChEBI" id="CHEBI:15378"/>
        <dbReference type="ChEBI" id="CHEBI:64496"/>
        <dbReference type="ChEBI" id="CHEBI:77580"/>
    </reaction>
    <physiologicalReaction direction="left-to-right" evidence="8">
        <dbReference type="Rhea" id="RHEA:41144"/>
    </physiologicalReaction>
</comment>
<feature type="transmembrane region" description="Helical" evidence="13">
    <location>
        <begin position="6"/>
        <end position="24"/>
    </location>
</feature>
<feature type="domain" description="GP-PDE" evidence="14">
    <location>
        <begin position="34"/>
        <end position="275"/>
    </location>
</feature>
<dbReference type="EMBL" id="VSWD01000013">
    <property type="protein sequence ID" value="KAK3084079.1"/>
    <property type="molecule type" value="Genomic_DNA"/>
</dbReference>
<keyword evidence="16" id="KW-1185">Reference proteome</keyword>
<name>A0AA88XF23_PINIB</name>
<comment type="catalytic activity">
    <reaction evidence="9">
        <text>N-(5Z,8Z,11Z,14Z-eicosatetraenoyl)-1-(9Z-octadecenoyl)-sn-glycero-3-phosphoethanolamine + H2O = N-(5Z,8Z,11Z,14Z-eicosatetraenoyl)-ethanolamine + 1-(9Z-octadecenoyl)-sn-glycero-3-phosphate + H(+)</text>
        <dbReference type="Rhea" id="RHEA:45544"/>
        <dbReference type="ChEBI" id="CHEBI:2700"/>
        <dbReference type="ChEBI" id="CHEBI:15377"/>
        <dbReference type="ChEBI" id="CHEBI:15378"/>
        <dbReference type="ChEBI" id="CHEBI:74544"/>
        <dbReference type="ChEBI" id="CHEBI:85223"/>
    </reaction>
    <physiologicalReaction direction="left-to-right" evidence="9">
        <dbReference type="Rhea" id="RHEA:45545"/>
    </physiologicalReaction>
</comment>
<evidence type="ECO:0000256" key="10">
    <source>
        <dbReference type="ARBA" id="ARBA00047538"/>
    </source>
</evidence>
<dbReference type="Proteomes" id="UP001186944">
    <property type="component" value="Unassembled WGS sequence"/>
</dbReference>
<dbReference type="PANTHER" id="PTHR42758">
    <property type="entry name" value="PHOSPHATIDYLGLYCEROL PHOSPHOLIPASE C"/>
    <property type="match status" value="1"/>
</dbReference>
<evidence type="ECO:0000256" key="13">
    <source>
        <dbReference type="SAM" id="Phobius"/>
    </source>
</evidence>
<dbReference type="SUPFAM" id="SSF51695">
    <property type="entry name" value="PLC-like phosphodiesterases"/>
    <property type="match status" value="1"/>
</dbReference>
<evidence type="ECO:0000256" key="7">
    <source>
        <dbReference type="ARBA" id="ARBA00023136"/>
    </source>
</evidence>
<accession>A0AA88XF23</accession>
<comment type="catalytic activity">
    <reaction evidence="11">
        <text>1-O-(1Z-octadecenyl)-sn-glycero-3-phospho-N-hexadecanoyl-ethanolamine + H2O = 1-O-(1Z-octadecenyl)-sn-glycero-3-phosphate + N-hexadecanoylethanolamine + H(+)</text>
        <dbReference type="Rhea" id="RHEA:53184"/>
        <dbReference type="ChEBI" id="CHEBI:15377"/>
        <dbReference type="ChEBI" id="CHEBI:15378"/>
        <dbReference type="ChEBI" id="CHEBI:71464"/>
        <dbReference type="ChEBI" id="CHEBI:137009"/>
        <dbReference type="ChEBI" id="CHEBI:137017"/>
    </reaction>
    <physiologicalReaction direction="left-to-right" evidence="11">
        <dbReference type="Rhea" id="RHEA:53185"/>
    </physiologicalReaction>
</comment>
<keyword evidence="6" id="KW-0443">Lipid metabolism</keyword>
<comment type="catalytic activity">
    <reaction evidence="10">
        <text>N-hexadecanoyl-1-(9Z-octadecenoyl)-sn-glycero-3-phosphoethanolamine + H2O = N-hexadecanoylethanolamine + 1-(9Z-octadecenoyl)-sn-glycero-3-phosphate + H(+)</text>
        <dbReference type="Rhea" id="RHEA:53168"/>
        <dbReference type="ChEBI" id="CHEBI:15377"/>
        <dbReference type="ChEBI" id="CHEBI:15378"/>
        <dbReference type="ChEBI" id="CHEBI:71464"/>
        <dbReference type="ChEBI" id="CHEBI:74544"/>
        <dbReference type="ChEBI" id="CHEBI:85217"/>
    </reaction>
    <physiologicalReaction direction="left-to-right" evidence="10">
        <dbReference type="Rhea" id="RHEA:53169"/>
    </physiologicalReaction>
</comment>
<dbReference type="InterPro" id="IPR030395">
    <property type="entry name" value="GP_PDE_dom"/>
</dbReference>
<dbReference type="InterPro" id="IPR017946">
    <property type="entry name" value="PLC-like_Pdiesterase_TIM-brl"/>
</dbReference>
<comment type="caution">
    <text evidence="15">The sequence shown here is derived from an EMBL/GenBank/DDBJ whole genome shotgun (WGS) entry which is preliminary data.</text>
</comment>
<dbReference type="GO" id="GO:0004622">
    <property type="term" value="F:phosphatidylcholine lysophospholipase activity"/>
    <property type="evidence" value="ECO:0007669"/>
    <property type="project" value="TreeGrafter"/>
</dbReference>
<evidence type="ECO:0000256" key="2">
    <source>
        <dbReference type="ARBA" id="ARBA00007277"/>
    </source>
</evidence>
<dbReference type="GO" id="GO:0046475">
    <property type="term" value="P:glycerophospholipid catabolic process"/>
    <property type="evidence" value="ECO:0007669"/>
    <property type="project" value="TreeGrafter"/>
</dbReference>
<comment type="catalytic activity">
    <reaction evidence="12">
        <text>N,1-di-(9Z-octadecenoyl)-sn-glycero-3-phosphoethanolamine + H2O = N-(9Z-octadecenoyl) ethanolamine + 1-(9Z-octadecenoyl)-sn-glycero-3-phosphate + H(+)</text>
        <dbReference type="Rhea" id="RHEA:56460"/>
        <dbReference type="ChEBI" id="CHEBI:15377"/>
        <dbReference type="ChEBI" id="CHEBI:15378"/>
        <dbReference type="ChEBI" id="CHEBI:71466"/>
        <dbReference type="ChEBI" id="CHEBI:74544"/>
        <dbReference type="ChEBI" id="CHEBI:85222"/>
    </reaction>
    <physiologicalReaction direction="left-to-right" evidence="12">
        <dbReference type="Rhea" id="RHEA:56461"/>
    </physiologicalReaction>
</comment>
<dbReference type="InterPro" id="IPR052271">
    <property type="entry name" value="GDPD-Related"/>
</dbReference>
<proteinExistence type="inferred from homology"/>
<evidence type="ECO:0000256" key="9">
    <source>
        <dbReference type="ARBA" id="ARBA00047392"/>
    </source>
</evidence>
<dbReference type="Gene3D" id="3.20.20.190">
    <property type="entry name" value="Phosphatidylinositol (PI) phosphodiesterase"/>
    <property type="match status" value="1"/>
</dbReference>
<dbReference type="GO" id="GO:0008081">
    <property type="term" value="F:phosphoric diester hydrolase activity"/>
    <property type="evidence" value="ECO:0007669"/>
    <property type="project" value="InterPro"/>
</dbReference>
<gene>
    <name evidence="15" type="ORF">FSP39_007822</name>
</gene>
<comment type="subcellular location">
    <subcellularLocation>
        <location evidence="1">Membrane</location>
    </subcellularLocation>
</comment>
<protein>
    <recommendedName>
        <fullName evidence="14">GP-PDE domain-containing protein</fullName>
    </recommendedName>
</protein>
<evidence type="ECO:0000313" key="15">
    <source>
        <dbReference type="EMBL" id="KAK3084079.1"/>
    </source>
</evidence>
<comment type="similarity">
    <text evidence="2">Belongs to the glycerophosphoryl diester phosphodiesterase family.</text>
</comment>
<evidence type="ECO:0000256" key="8">
    <source>
        <dbReference type="ARBA" id="ARBA00036083"/>
    </source>
</evidence>
<keyword evidence="5 13" id="KW-1133">Transmembrane helix</keyword>
<evidence type="ECO:0000256" key="12">
    <source>
        <dbReference type="ARBA" id="ARBA00048947"/>
    </source>
</evidence>
<keyword evidence="3 13" id="KW-0812">Transmembrane</keyword>
<evidence type="ECO:0000256" key="11">
    <source>
        <dbReference type="ARBA" id="ARBA00048580"/>
    </source>
</evidence>
<dbReference type="PANTHER" id="PTHR42758:SF2">
    <property type="entry name" value="PHOSPHATIDYLGLYCEROL PHOSPHOLIPASE C"/>
    <property type="match status" value="1"/>
</dbReference>
<sequence length="275" mass="31746">MVLGAVVLGYAVTSILLLKFPRLLHRKKTLKFFPTHISHRGGAGENIENTMTAFHHALEVGTEMLEIDCHLTRDGHVIVSHDSSLKRSCECEGQVADFDYKDLPLLKERHKLDFQQSFTYDGTGCPDRRFPLLREVFQAFPSIPINIDIKIDDDELIEKVNQLIVEFNREEITAWGNRSAIVVDKLHRINPNVPLIFSYKKVLLLLVYFYTGLLPFISLEESLLEVVMPGAVLKYRYWLWDNDAVETYLWVLNEDDEFERAFKLGAHGVMTDFPY</sequence>
<evidence type="ECO:0000256" key="6">
    <source>
        <dbReference type="ARBA" id="ARBA00023098"/>
    </source>
</evidence>
<organism evidence="15 16">
    <name type="scientific">Pinctada imbricata</name>
    <name type="common">Atlantic pearl-oyster</name>
    <name type="synonym">Pinctada martensii</name>
    <dbReference type="NCBI Taxonomy" id="66713"/>
    <lineage>
        <taxon>Eukaryota</taxon>
        <taxon>Metazoa</taxon>
        <taxon>Spiralia</taxon>
        <taxon>Lophotrochozoa</taxon>
        <taxon>Mollusca</taxon>
        <taxon>Bivalvia</taxon>
        <taxon>Autobranchia</taxon>
        <taxon>Pteriomorphia</taxon>
        <taxon>Pterioida</taxon>
        <taxon>Pterioidea</taxon>
        <taxon>Pteriidae</taxon>
        <taxon>Pinctada</taxon>
    </lineage>
</organism>
<evidence type="ECO:0000256" key="5">
    <source>
        <dbReference type="ARBA" id="ARBA00022989"/>
    </source>
</evidence>
<evidence type="ECO:0000256" key="3">
    <source>
        <dbReference type="ARBA" id="ARBA00022692"/>
    </source>
</evidence>
<evidence type="ECO:0000313" key="16">
    <source>
        <dbReference type="Proteomes" id="UP001186944"/>
    </source>
</evidence>
<evidence type="ECO:0000256" key="4">
    <source>
        <dbReference type="ARBA" id="ARBA00022801"/>
    </source>
</evidence>
<keyword evidence="4" id="KW-0378">Hydrolase</keyword>
<keyword evidence="7 13" id="KW-0472">Membrane</keyword>
<dbReference type="AlphaFoldDB" id="A0AA88XF23"/>
<dbReference type="GO" id="GO:0005789">
    <property type="term" value="C:endoplasmic reticulum membrane"/>
    <property type="evidence" value="ECO:0007669"/>
    <property type="project" value="TreeGrafter"/>
</dbReference>
<dbReference type="PROSITE" id="PS51704">
    <property type="entry name" value="GP_PDE"/>
    <property type="match status" value="1"/>
</dbReference>
<evidence type="ECO:0000256" key="1">
    <source>
        <dbReference type="ARBA" id="ARBA00004370"/>
    </source>
</evidence>
<dbReference type="Pfam" id="PF03009">
    <property type="entry name" value="GDPD"/>
    <property type="match status" value="1"/>
</dbReference>
<evidence type="ECO:0000259" key="14">
    <source>
        <dbReference type="PROSITE" id="PS51704"/>
    </source>
</evidence>